<dbReference type="Proteomes" id="UP000000238">
    <property type="component" value="Chromosome"/>
</dbReference>
<accession>Q2S876</accession>
<protein>
    <submittedName>
        <fullName evidence="2">Uncharacterized conserved protein</fullName>
    </submittedName>
</protein>
<reference evidence="2 3" key="1">
    <citation type="journal article" date="2005" name="Nucleic Acids Res.">
        <title>Genomic blueprint of Hahella chejuensis, a marine microbe producing an algicidal agent.</title>
        <authorList>
            <person name="Jeong H."/>
            <person name="Yim J.H."/>
            <person name="Lee C."/>
            <person name="Choi S.-H."/>
            <person name="Park Y.K."/>
            <person name="Yoon S.H."/>
            <person name="Hur C.-G."/>
            <person name="Kang H.-Y."/>
            <person name="Kim D."/>
            <person name="Lee H.H."/>
            <person name="Park K.H."/>
            <person name="Park S.-H."/>
            <person name="Park H.-S."/>
            <person name="Lee H.K."/>
            <person name="Oh T.K."/>
            <person name="Kim J.F."/>
        </authorList>
    </citation>
    <scope>NUCLEOTIDE SEQUENCE [LARGE SCALE GENOMIC DNA]</scope>
    <source>
        <strain evidence="2 3">KCTC 2396</strain>
    </source>
</reference>
<evidence type="ECO:0000313" key="2">
    <source>
        <dbReference type="EMBL" id="ABC33148.1"/>
    </source>
</evidence>
<gene>
    <name evidence="2" type="ordered locus">HCH_06507</name>
</gene>
<evidence type="ECO:0000313" key="3">
    <source>
        <dbReference type="Proteomes" id="UP000000238"/>
    </source>
</evidence>
<dbReference type="RefSeq" id="WP_011400200.1">
    <property type="nucleotide sequence ID" value="NC_007645.1"/>
</dbReference>
<dbReference type="CDD" id="cd04332">
    <property type="entry name" value="YbaK_like"/>
    <property type="match status" value="1"/>
</dbReference>
<sequence>MSIAYRVRQYLNNQQISYDVTHHVYSEGAVQTAIAAHVPFKNMAKAVVMEDHEGRHLMAVLPAINKVQMRKLGALVQRGLKLADEKSLSSLFDDCSLGAIPAVGLAYQMETIVDDELLRSAELYLEAGDHRDLIHMNHQQFETLVRDCKHGDFSAPIGSPSAFHMFGR</sequence>
<name>Q2S876_HAHCH</name>
<dbReference type="AlphaFoldDB" id="Q2S876"/>
<dbReference type="InterPro" id="IPR007214">
    <property type="entry name" value="YbaK/aa-tRNA-synth-assoc-dom"/>
</dbReference>
<keyword evidence="3" id="KW-1185">Reference proteome</keyword>
<dbReference type="HOGENOM" id="CLU_094875_2_1_6"/>
<proteinExistence type="predicted"/>
<dbReference type="InterPro" id="IPR036754">
    <property type="entry name" value="YbaK/aa-tRNA-synt-asso_dom_sf"/>
</dbReference>
<dbReference type="KEGG" id="hch:HCH_06507"/>
<dbReference type="eggNOG" id="COG2606">
    <property type="taxonomic scope" value="Bacteria"/>
</dbReference>
<dbReference type="GO" id="GO:0002161">
    <property type="term" value="F:aminoacyl-tRNA deacylase activity"/>
    <property type="evidence" value="ECO:0007669"/>
    <property type="project" value="InterPro"/>
</dbReference>
<organism evidence="2 3">
    <name type="scientific">Hahella chejuensis (strain KCTC 2396)</name>
    <dbReference type="NCBI Taxonomy" id="349521"/>
    <lineage>
        <taxon>Bacteria</taxon>
        <taxon>Pseudomonadati</taxon>
        <taxon>Pseudomonadota</taxon>
        <taxon>Gammaproteobacteria</taxon>
        <taxon>Oceanospirillales</taxon>
        <taxon>Hahellaceae</taxon>
        <taxon>Hahella</taxon>
    </lineage>
</organism>
<evidence type="ECO:0000259" key="1">
    <source>
        <dbReference type="Pfam" id="PF04073"/>
    </source>
</evidence>
<dbReference type="Gene3D" id="3.90.960.10">
    <property type="entry name" value="YbaK/aminoacyl-tRNA synthetase-associated domain"/>
    <property type="match status" value="1"/>
</dbReference>
<feature type="domain" description="YbaK/aminoacyl-tRNA synthetase-associated" evidence="1">
    <location>
        <begin position="31"/>
        <end position="142"/>
    </location>
</feature>
<dbReference type="SUPFAM" id="SSF55826">
    <property type="entry name" value="YbaK/ProRS associated domain"/>
    <property type="match status" value="1"/>
</dbReference>
<dbReference type="EMBL" id="CP000155">
    <property type="protein sequence ID" value="ABC33148.1"/>
    <property type="molecule type" value="Genomic_DNA"/>
</dbReference>
<dbReference type="OrthoDB" id="9786549at2"/>
<dbReference type="Pfam" id="PF04073">
    <property type="entry name" value="tRNA_edit"/>
    <property type="match status" value="1"/>
</dbReference>